<gene>
    <name evidence="1" type="ORF">AB3X84_28870</name>
</gene>
<sequence>MSLTAEQMYTITELILSEPTLVEAAASWRKLYPEVRVIRVSAVELRDERPFLEFRGRRVYLANSAGVCITVTTQATEADMLILAEDDICDCN</sequence>
<dbReference type="RefSeq" id="WP_368580707.1">
    <property type="nucleotide sequence ID" value="NZ_JBFPKB010000024.1"/>
</dbReference>
<organism evidence="1 2">
    <name type="scientific">Paraburkholderia phenoliruptrix</name>
    <dbReference type="NCBI Taxonomy" id="252970"/>
    <lineage>
        <taxon>Bacteria</taxon>
        <taxon>Pseudomonadati</taxon>
        <taxon>Pseudomonadota</taxon>
        <taxon>Betaproteobacteria</taxon>
        <taxon>Burkholderiales</taxon>
        <taxon>Burkholderiaceae</taxon>
        <taxon>Paraburkholderia</taxon>
    </lineage>
</organism>
<evidence type="ECO:0000313" key="2">
    <source>
        <dbReference type="Proteomes" id="UP001558535"/>
    </source>
</evidence>
<protein>
    <submittedName>
        <fullName evidence="1">Uncharacterized protein</fullName>
    </submittedName>
</protein>
<evidence type="ECO:0000313" key="1">
    <source>
        <dbReference type="EMBL" id="MEX3753994.1"/>
    </source>
</evidence>
<accession>A0ABV3WL98</accession>
<name>A0ABV3WL98_9BURK</name>
<keyword evidence="2" id="KW-1185">Reference proteome</keyword>
<reference evidence="1 2" key="1">
    <citation type="submission" date="2024-07" db="EMBL/GenBank/DDBJ databases">
        <title>A survey of Mimosa microsymbionts across Brazilian biomes reveals a high diversity of Paraburkholderia nodulating endemic species, but also that Cupriavidus is common as a symbiont of widespread species.</title>
        <authorList>
            <person name="Rouws L."/>
            <person name="Barauna A."/>
            <person name="Beukes C."/>
            <person name="Rouws J.R.C."/>
            <person name="De Faria S.M."/>
            <person name="Gross E."/>
            <person name="Bueno Dos Reis Junior F."/>
            <person name="Simon M.F."/>
            <person name="Maluk M."/>
            <person name="Odee D.W."/>
            <person name="Kenicer G."/>
            <person name="Young J.P.W."/>
            <person name="Reis V.M."/>
            <person name="Zilli J."/>
            <person name="James E.K."/>
        </authorList>
    </citation>
    <scope>NUCLEOTIDE SEQUENCE [LARGE SCALE GENOMIC DNA]</scope>
    <source>
        <strain evidence="1 2">BR14375</strain>
    </source>
</reference>
<dbReference type="Proteomes" id="UP001558535">
    <property type="component" value="Unassembled WGS sequence"/>
</dbReference>
<proteinExistence type="predicted"/>
<comment type="caution">
    <text evidence="1">The sequence shown here is derived from an EMBL/GenBank/DDBJ whole genome shotgun (WGS) entry which is preliminary data.</text>
</comment>
<dbReference type="EMBL" id="JBFPKE010000021">
    <property type="protein sequence ID" value="MEX3753994.1"/>
    <property type="molecule type" value="Genomic_DNA"/>
</dbReference>